<dbReference type="Proteomes" id="UP000807342">
    <property type="component" value="Unassembled WGS sequence"/>
</dbReference>
<dbReference type="PROSITE" id="PS50089">
    <property type="entry name" value="ZF_RING_2"/>
    <property type="match status" value="1"/>
</dbReference>
<dbReference type="GO" id="GO:0008270">
    <property type="term" value="F:zinc ion binding"/>
    <property type="evidence" value="ECO:0007669"/>
    <property type="project" value="UniProtKB-KW"/>
</dbReference>
<dbReference type="Gene3D" id="3.30.40.10">
    <property type="entry name" value="Zinc/RING finger domain, C3HC4 (zinc finger)"/>
    <property type="match status" value="1"/>
</dbReference>
<name>A0A9P6C159_9AGAR</name>
<dbReference type="AlphaFoldDB" id="A0A9P6C159"/>
<sequence length="206" mass="23556">MLVLHPTSRCDVCLEPYASDSSPQAPHAIPCGHIFCKVCLDTVEPANCPLCRKPFMPDRVKNLHVDRPESADENREPELLEKLVMAWDAEEQELLVLLTQIEEWLNSKDEGENTALRKAVSVLAKFQKLKTRRVDDHRMIKRLKGQIADEDYQRATQSEESKAVELSLMHQIETLQSQLSRTQGEVVQLRVQTSRPGMSELNDLRK</sequence>
<evidence type="ECO:0000256" key="3">
    <source>
        <dbReference type="ARBA" id="ARBA00022833"/>
    </source>
</evidence>
<protein>
    <recommendedName>
        <fullName evidence="5">RING-type domain-containing protein</fullName>
    </recommendedName>
</protein>
<keyword evidence="1" id="KW-0479">Metal-binding</keyword>
<dbReference type="PROSITE" id="PS00518">
    <property type="entry name" value="ZF_RING_1"/>
    <property type="match status" value="1"/>
</dbReference>
<dbReference type="SMART" id="SM00184">
    <property type="entry name" value="RING"/>
    <property type="match status" value="1"/>
</dbReference>
<gene>
    <name evidence="6" type="ORF">P691DRAFT_125680</name>
</gene>
<feature type="domain" description="RING-type" evidence="5">
    <location>
        <begin position="10"/>
        <end position="52"/>
    </location>
</feature>
<dbReference type="Pfam" id="PF14634">
    <property type="entry name" value="zf-RING_5"/>
    <property type="match status" value="1"/>
</dbReference>
<keyword evidence="2 4" id="KW-0863">Zinc-finger</keyword>
<organism evidence="6 7">
    <name type="scientific">Macrolepiota fuliginosa MF-IS2</name>
    <dbReference type="NCBI Taxonomy" id="1400762"/>
    <lineage>
        <taxon>Eukaryota</taxon>
        <taxon>Fungi</taxon>
        <taxon>Dikarya</taxon>
        <taxon>Basidiomycota</taxon>
        <taxon>Agaricomycotina</taxon>
        <taxon>Agaricomycetes</taxon>
        <taxon>Agaricomycetidae</taxon>
        <taxon>Agaricales</taxon>
        <taxon>Agaricineae</taxon>
        <taxon>Agaricaceae</taxon>
        <taxon>Macrolepiota</taxon>
    </lineage>
</organism>
<evidence type="ECO:0000256" key="4">
    <source>
        <dbReference type="PROSITE-ProRule" id="PRU00175"/>
    </source>
</evidence>
<dbReference type="OrthoDB" id="6105938at2759"/>
<evidence type="ECO:0000313" key="6">
    <source>
        <dbReference type="EMBL" id="KAF9447367.1"/>
    </source>
</evidence>
<dbReference type="SUPFAM" id="SSF57850">
    <property type="entry name" value="RING/U-box"/>
    <property type="match status" value="1"/>
</dbReference>
<keyword evidence="3" id="KW-0862">Zinc</keyword>
<reference evidence="6" key="1">
    <citation type="submission" date="2020-11" db="EMBL/GenBank/DDBJ databases">
        <authorList>
            <consortium name="DOE Joint Genome Institute"/>
            <person name="Ahrendt S."/>
            <person name="Riley R."/>
            <person name="Andreopoulos W."/>
            <person name="Labutti K."/>
            <person name="Pangilinan J."/>
            <person name="Ruiz-Duenas F.J."/>
            <person name="Barrasa J.M."/>
            <person name="Sanchez-Garcia M."/>
            <person name="Camarero S."/>
            <person name="Miyauchi S."/>
            <person name="Serrano A."/>
            <person name="Linde D."/>
            <person name="Babiker R."/>
            <person name="Drula E."/>
            <person name="Ayuso-Fernandez I."/>
            <person name="Pacheco R."/>
            <person name="Padilla G."/>
            <person name="Ferreira P."/>
            <person name="Barriuso J."/>
            <person name="Kellner H."/>
            <person name="Castanera R."/>
            <person name="Alfaro M."/>
            <person name="Ramirez L."/>
            <person name="Pisabarro A.G."/>
            <person name="Kuo A."/>
            <person name="Tritt A."/>
            <person name="Lipzen A."/>
            <person name="He G."/>
            <person name="Yan M."/>
            <person name="Ng V."/>
            <person name="Cullen D."/>
            <person name="Martin F."/>
            <person name="Rosso M.-N."/>
            <person name="Henrissat B."/>
            <person name="Hibbett D."/>
            <person name="Martinez A.T."/>
            <person name="Grigoriev I.V."/>
        </authorList>
    </citation>
    <scope>NUCLEOTIDE SEQUENCE</scope>
    <source>
        <strain evidence="6">MF-IS2</strain>
    </source>
</reference>
<evidence type="ECO:0000256" key="2">
    <source>
        <dbReference type="ARBA" id="ARBA00022771"/>
    </source>
</evidence>
<evidence type="ECO:0000313" key="7">
    <source>
        <dbReference type="Proteomes" id="UP000807342"/>
    </source>
</evidence>
<dbReference type="InterPro" id="IPR001841">
    <property type="entry name" value="Znf_RING"/>
</dbReference>
<dbReference type="InterPro" id="IPR017907">
    <property type="entry name" value="Znf_RING_CS"/>
</dbReference>
<proteinExistence type="predicted"/>
<accession>A0A9P6C159</accession>
<evidence type="ECO:0000256" key="1">
    <source>
        <dbReference type="ARBA" id="ARBA00022723"/>
    </source>
</evidence>
<keyword evidence="7" id="KW-1185">Reference proteome</keyword>
<dbReference type="InterPro" id="IPR013083">
    <property type="entry name" value="Znf_RING/FYVE/PHD"/>
</dbReference>
<evidence type="ECO:0000259" key="5">
    <source>
        <dbReference type="PROSITE" id="PS50089"/>
    </source>
</evidence>
<dbReference type="EMBL" id="MU151203">
    <property type="protein sequence ID" value="KAF9447367.1"/>
    <property type="molecule type" value="Genomic_DNA"/>
</dbReference>
<comment type="caution">
    <text evidence="6">The sequence shown here is derived from an EMBL/GenBank/DDBJ whole genome shotgun (WGS) entry which is preliminary data.</text>
</comment>